<reference evidence="2" key="1">
    <citation type="submission" date="2023-01" db="EMBL/GenBank/DDBJ databases">
        <title>The diversity of Class Acidimicrobiia in South China Sea sediment environments and the proposal of Iamia marina sp. nov., a novel species of the genus Iamia.</title>
        <authorList>
            <person name="He Y."/>
            <person name="Tian X."/>
        </authorList>
    </citation>
    <scope>NUCLEOTIDE SEQUENCE</scope>
    <source>
        <strain evidence="2">DSM 19957</strain>
    </source>
</reference>
<feature type="transmembrane region" description="Helical" evidence="1">
    <location>
        <begin position="138"/>
        <end position="159"/>
    </location>
</feature>
<keyword evidence="3" id="KW-1185">Reference proteome</keyword>
<keyword evidence="1" id="KW-0812">Transmembrane</keyword>
<gene>
    <name evidence="2" type="ORF">PO878_17805</name>
</gene>
<proteinExistence type="predicted"/>
<name>A0AAE9YEE2_9ACTN</name>
<sequence>MVTARALGLTAAAAAIGVLVAHWTVPVVDLPGIPSPTLADLSLATDDVAVAVQCALVAVLGLAVAARPAVGPGPVAASLLTLPWLASTAALALEPDAGPGLLVVAGLVVVLAAAGTSALVLAARVARAPAGPGATGDGLALAAAVTGLVATVGVGWYRLVDATEGQVDLPSVFGLVLDTSPQGGLLGLSTWAGRGGVVGLVPAVGALVLVAASTGATRRWGGAALAALLVGESTRRGLMPAEDLVPGSYDVGLDVDLVTVELLPLGLLVPLVGAAAGLWFATHERAAGEVGGPEAASPPQALDPEAG</sequence>
<feature type="transmembrane region" description="Helical" evidence="1">
    <location>
        <begin position="73"/>
        <end position="93"/>
    </location>
</feature>
<dbReference type="AlphaFoldDB" id="A0AAE9YEE2"/>
<protein>
    <submittedName>
        <fullName evidence="2">Uncharacterized protein</fullName>
    </submittedName>
</protein>
<keyword evidence="1" id="KW-0472">Membrane</keyword>
<accession>A0AAE9YEE2</accession>
<dbReference type="Proteomes" id="UP001216390">
    <property type="component" value="Chromosome"/>
</dbReference>
<organism evidence="2 3">
    <name type="scientific">Iamia majanohamensis</name>
    <dbReference type="NCBI Taxonomy" id="467976"/>
    <lineage>
        <taxon>Bacteria</taxon>
        <taxon>Bacillati</taxon>
        <taxon>Actinomycetota</taxon>
        <taxon>Acidimicrobiia</taxon>
        <taxon>Acidimicrobiales</taxon>
        <taxon>Iamiaceae</taxon>
        <taxon>Iamia</taxon>
    </lineage>
</organism>
<evidence type="ECO:0000256" key="1">
    <source>
        <dbReference type="SAM" id="Phobius"/>
    </source>
</evidence>
<feature type="transmembrane region" description="Helical" evidence="1">
    <location>
        <begin position="48"/>
        <end position="66"/>
    </location>
</feature>
<dbReference type="EMBL" id="CP116942">
    <property type="protein sequence ID" value="WCO66356.1"/>
    <property type="molecule type" value="Genomic_DNA"/>
</dbReference>
<dbReference type="RefSeq" id="WP_272735879.1">
    <property type="nucleotide sequence ID" value="NZ_CP116942.1"/>
</dbReference>
<evidence type="ECO:0000313" key="2">
    <source>
        <dbReference type="EMBL" id="WCO66356.1"/>
    </source>
</evidence>
<dbReference type="KEGG" id="ima:PO878_17805"/>
<feature type="transmembrane region" description="Helical" evidence="1">
    <location>
        <begin position="99"/>
        <end position="126"/>
    </location>
</feature>
<evidence type="ECO:0000313" key="3">
    <source>
        <dbReference type="Proteomes" id="UP001216390"/>
    </source>
</evidence>
<feature type="transmembrane region" description="Helical" evidence="1">
    <location>
        <begin position="191"/>
        <end position="212"/>
    </location>
</feature>
<keyword evidence="1" id="KW-1133">Transmembrane helix</keyword>